<feature type="region of interest" description="Disordered" evidence="1">
    <location>
        <begin position="1"/>
        <end position="71"/>
    </location>
</feature>
<evidence type="ECO:0000313" key="2">
    <source>
        <dbReference type="EMBL" id="PKI70413.1"/>
    </source>
</evidence>
<keyword evidence="3" id="KW-1185">Reference proteome</keyword>
<feature type="compositionally biased region" description="Low complexity" evidence="1">
    <location>
        <begin position="54"/>
        <end position="71"/>
    </location>
</feature>
<dbReference type="AlphaFoldDB" id="A0A2I0KQ32"/>
<name>A0A2I0KQ32_PUNGR</name>
<feature type="non-terminal residue" evidence="2">
    <location>
        <position position="71"/>
    </location>
</feature>
<sequence length="71" mass="7316">MAATSSPALSQALLSRPSLPSTGAPNNQSSLSLPSFSRIKLSPLSAAHRRRRLPSSASRSAIRASSAAVET</sequence>
<protein>
    <submittedName>
        <fullName evidence="2">Uncharacterized protein</fullName>
    </submittedName>
</protein>
<gene>
    <name evidence="2" type="ORF">CRG98_009188</name>
</gene>
<dbReference type="Proteomes" id="UP000233551">
    <property type="component" value="Unassembled WGS sequence"/>
</dbReference>
<evidence type="ECO:0000313" key="3">
    <source>
        <dbReference type="Proteomes" id="UP000233551"/>
    </source>
</evidence>
<proteinExistence type="predicted"/>
<reference evidence="2 3" key="1">
    <citation type="submission" date="2017-11" db="EMBL/GenBank/DDBJ databases">
        <title>De-novo sequencing of pomegranate (Punica granatum L.) genome.</title>
        <authorList>
            <person name="Akparov Z."/>
            <person name="Amiraslanov A."/>
            <person name="Hajiyeva S."/>
            <person name="Abbasov M."/>
            <person name="Kaur K."/>
            <person name="Hamwieh A."/>
            <person name="Solovyev V."/>
            <person name="Salamov A."/>
            <person name="Braich B."/>
            <person name="Kosarev P."/>
            <person name="Mahmoud A."/>
            <person name="Hajiyev E."/>
            <person name="Babayeva S."/>
            <person name="Izzatullayeva V."/>
            <person name="Mammadov A."/>
            <person name="Mammadov A."/>
            <person name="Sharifova S."/>
            <person name="Ojaghi J."/>
            <person name="Eynullazada K."/>
            <person name="Bayramov B."/>
            <person name="Abdulazimova A."/>
            <person name="Shahmuradov I."/>
        </authorList>
    </citation>
    <scope>NUCLEOTIDE SEQUENCE [LARGE SCALE GENOMIC DNA]</scope>
    <source>
        <strain evidence="3">cv. AG2017</strain>
        <tissue evidence="2">Leaf</tissue>
    </source>
</reference>
<organism evidence="2 3">
    <name type="scientific">Punica granatum</name>
    <name type="common">Pomegranate</name>
    <dbReference type="NCBI Taxonomy" id="22663"/>
    <lineage>
        <taxon>Eukaryota</taxon>
        <taxon>Viridiplantae</taxon>
        <taxon>Streptophyta</taxon>
        <taxon>Embryophyta</taxon>
        <taxon>Tracheophyta</taxon>
        <taxon>Spermatophyta</taxon>
        <taxon>Magnoliopsida</taxon>
        <taxon>eudicotyledons</taxon>
        <taxon>Gunneridae</taxon>
        <taxon>Pentapetalae</taxon>
        <taxon>rosids</taxon>
        <taxon>malvids</taxon>
        <taxon>Myrtales</taxon>
        <taxon>Lythraceae</taxon>
        <taxon>Punica</taxon>
    </lineage>
</organism>
<accession>A0A2I0KQ32</accession>
<feature type="compositionally biased region" description="Polar residues" evidence="1">
    <location>
        <begin position="1"/>
        <end position="35"/>
    </location>
</feature>
<comment type="caution">
    <text evidence="2">The sequence shown here is derived from an EMBL/GenBank/DDBJ whole genome shotgun (WGS) entry which is preliminary data.</text>
</comment>
<dbReference type="EMBL" id="PGOL01000453">
    <property type="protein sequence ID" value="PKI70413.1"/>
    <property type="molecule type" value="Genomic_DNA"/>
</dbReference>
<evidence type="ECO:0000256" key="1">
    <source>
        <dbReference type="SAM" id="MobiDB-lite"/>
    </source>
</evidence>